<evidence type="ECO:0000256" key="7">
    <source>
        <dbReference type="ARBA" id="ARBA00023235"/>
    </source>
</evidence>
<dbReference type="OrthoDB" id="9779408at2"/>
<keyword evidence="7 9" id="KW-0413">Isomerase</keyword>
<dbReference type="PANTHER" id="PTHR10091:SF0">
    <property type="entry name" value="GALACTOSE MUTAROTASE"/>
    <property type="match status" value="1"/>
</dbReference>
<feature type="signal peptide" evidence="13">
    <location>
        <begin position="1"/>
        <end position="21"/>
    </location>
</feature>
<dbReference type="GO" id="GO:0033499">
    <property type="term" value="P:galactose catabolic process via UDP-galactose, Leloir pathway"/>
    <property type="evidence" value="ECO:0007669"/>
    <property type="project" value="TreeGrafter"/>
</dbReference>
<dbReference type="SUPFAM" id="SSF74650">
    <property type="entry name" value="Galactose mutarotase-like"/>
    <property type="match status" value="1"/>
</dbReference>
<feature type="active site" description="Proton donor" evidence="10">
    <location>
        <position position="201"/>
    </location>
</feature>
<evidence type="ECO:0000313" key="14">
    <source>
        <dbReference type="EMBL" id="PVX28677.1"/>
    </source>
</evidence>
<dbReference type="Gene3D" id="2.70.98.10">
    <property type="match status" value="1"/>
</dbReference>
<proteinExistence type="inferred from homology"/>
<evidence type="ECO:0000256" key="3">
    <source>
        <dbReference type="ARBA" id="ARBA00006206"/>
    </source>
</evidence>
<dbReference type="PANTHER" id="PTHR10091">
    <property type="entry name" value="ALDOSE-1-EPIMERASE"/>
    <property type="match status" value="1"/>
</dbReference>
<keyword evidence="13" id="KW-0732">Signal</keyword>
<dbReference type="AlphaFoldDB" id="A0A2U0SBC9"/>
<evidence type="ECO:0000256" key="6">
    <source>
        <dbReference type="ARBA" id="ARBA00022553"/>
    </source>
</evidence>
<dbReference type="CDD" id="cd09019">
    <property type="entry name" value="galactose_mutarotase_like"/>
    <property type="match status" value="1"/>
</dbReference>
<evidence type="ECO:0000256" key="2">
    <source>
        <dbReference type="ARBA" id="ARBA00005028"/>
    </source>
</evidence>
<dbReference type="NCBIfam" id="NF008277">
    <property type="entry name" value="PRK11055.1"/>
    <property type="match status" value="1"/>
</dbReference>
<keyword evidence="6" id="KW-0597">Phosphoprotein</keyword>
<keyword evidence="5" id="KW-0963">Cytoplasm</keyword>
<feature type="binding site" evidence="11">
    <location>
        <position position="275"/>
    </location>
    <ligand>
        <name>beta-D-galactose</name>
        <dbReference type="ChEBI" id="CHEBI:27667"/>
    </ligand>
</feature>
<evidence type="ECO:0000256" key="9">
    <source>
        <dbReference type="PIRNR" id="PIRNR005096"/>
    </source>
</evidence>
<dbReference type="GO" id="GO:0004034">
    <property type="term" value="F:aldose 1-epimerase activity"/>
    <property type="evidence" value="ECO:0007669"/>
    <property type="project" value="UniProtKB-EC"/>
</dbReference>
<comment type="subcellular location">
    <subcellularLocation>
        <location evidence="1">Cytoplasm</location>
    </subcellularLocation>
</comment>
<comment type="catalytic activity">
    <reaction evidence="9">
        <text>alpha-D-glucose = beta-D-glucose</text>
        <dbReference type="Rhea" id="RHEA:10264"/>
        <dbReference type="ChEBI" id="CHEBI:15903"/>
        <dbReference type="ChEBI" id="CHEBI:17925"/>
        <dbReference type="EC" id="5.1.3.3"/>
    </reaction>
</comment>
<evidence type="ECO:0000256" key="11">
    <source>
        <dbReference type="PIRSR" id="PIRSR005096-2"/>
    </source>
</evidence>
<dbReference type="UniPathway" id="UPA00242"/>
<comment type="similarity">
    <text evidence="3 9">Belongs to the aldose epimerase family.</text>
</comment>
<dbReference type="GO" id="GO:0030246">
    <property type="term" value="F:carbohydrate binding"/>
    <property type="evidence" value="ECO:0007669"/>
    <property type="project" value="InterPro"/>
</dbReference>
<evidence type="ECO:0000256" key="8">
    <source>
        <dbReference type="ARBA" id="ARBA00023277"/>
    </source>
</evidence>
<feature type="binding site" evidence="12">
    <location>
        <begin position="101"/>
        <end position="102"/>
    </location>
    <ligand>
        <name>beta-D-galactose</name>
        <dbReference type="ChEBI" id="CHEBI:27667"/>
    </ligand>
</feature>
<dbReference type="EMBL" id="QENQ01000001">
    <property type="protein sequence ID" value="PVX28677.1"/>
    <property type="molecule type" value="Genomic_DNA"/>
</dbReference>
<dbReference type="PIRSF" id="PIRSF005096">
    <property type="entry name" value="GALM"/>
    <property type="match status" value="1"/>
</dbReference>
<sequence>MNYLIKGALLATAMIPLSAQAGEATRASFGKTADGKAVEAITLTNGHGMRATVLSYGAILQSLSVPDRAGKSEDVTLGYNDMQGYLVAPNYFGATVGRYANRIKGGTFAIDGKTYTLAKNNGPNALHGGLKGFDKRLWTVEKVTSGDTASVTLRYIAADGEEGYPGQLTVTATYALNEKNELSVEYTATTTKPTIVNITNHSFFNLAGEASQRSIYDHVVTIPAETTTPVDKTLIPTGQLRPVEGTPFDFRKPTVIGSRIRDGRDPQIVFGQGYDENFVIAKAPLAQPVLHARVEDPSSGRVMEILSNQPGVQFYTGNFLDGTAIGKSNHAYRQGDALALEPQVFPDTPNQPALGSARLNPGQTYRNAIVYRFSTTN</sequence>
<name>A0A2U0SBC9_9SPHN</name>
<dbReference type="Pfam" id="PF01263">
    <property type="entry name" value="Aldose_epim"/>
    <property type="match status" value="1"/>
</dbReference>
<reference evidence="14 15" key="1">
    <citation type="submission" date="2018-05" db="EMBL/GenBank/DDBJ databases">
        <title>Description of Sphingomonas pokkalii sp nov, isolated from the rhizosphere of saline tolerant pokkali rice and its draft genome analysis.</title>
        <authorList>
            <person name="Menon R."/>
            <person name="Kumari S."/>
            <person name="Rameshkumar N."/>
        </authorList>
    </citation>
    <scope>NUCLEOTIDE SEQUENCE [LARGE SCALE GENOMIC DNA]</scope>
    <source>
        <strain evidence="14 15">L3B27</strain>
    </source>
</reference>
<dbReference type="InterPro" id="IPR047215">
    <property type="entry name" value="Galactose_mutarotase-like"/>
</dbReference>
<dbReference type="FunFam" id="2.70.98.10:FF:000003">
    <property type="entry name" value="Aldose 1-epimerase"/>
    <property type="match status" value="1"/>
</dbReference>
<dbReference type="GO" id="GO:0006006">
    <property type="term" value="P:glucose metabolic process"/>
    <property type="evidence" value="ECO:0007669"/>
    <property type="project" value="TreeGrafter"/>
</dbReference>
<dbReference type="InterPro" id="IPR008183">
    <property type="entry name" value="Aldose_1/G6P_1-epimerase"/>
</dbReference>
<dbReference type="RefSeq" id="WP_116468125.1">
    <property type="nucleotide sequence ID" value="NZ_QENQ01000001.1"/>
</dbReference>
<organism evidence="14 15">
    <name type="scientific">Sphingomonas pokkalii</name>
    <dbReference type="NCBI Taxonomy" id="2175090"/>
    <lineage>
        <taxon>Bacteria</taxon>
        <taxon>Pseudomonadati</taxon>
        <taxon>Pseudomonadota</taxon>
        <taxon>Alphaproteobacteria</taxon>
        <taxon>Sphingomonadales</taxon>
        <taxon>Sphingomonadaceae</taxon>
        <taxon>Sphingomonas</taxon>
    </lineage>
</organism>
<evidence type="ECO:0000256" key="12">
    <source>
        <dbReference type="PIRSR" id="PIRSR005096-3"/>
    </source>
</evidence>
<comment type="subunit">
    <text evidence="4">Monomer.</text>
</comment>
<dbReference type="EC" id="5.1.3.3" evidence="9"/>
<evidence type="ECO:0000256" key="13">
    <source>
        <dbReference type="SAM" id="SignalP"/>
    </source>
</evidence>
<keyword evidence="8 9" id="KW-0119">Carbohydrate metabolism</keyword>
<comment type="pathway">
    <text evidence="2 9">Carbohydrate metabolism; hexose metabolism.</text>
</comment>
<dbReference type="InterPro" id="IPR014718">
    <property type="entry name" value="GH-type_carb-bd"/>
</dbReference>
<evidence type="ECO:0000256" key="4">
    <source>
        <dbReference type="ARBA" id="ARBA00011245"/>
    </source>
</evidence>
<keyword evidence="15" id="KW-1185">Reference proteome</keyword>
<dbReference type="Proteomes" id="UP000245890">
    <property type="component" value="Unassembled WGS sequence"/>
</dbReference>
<evidence type="ECO:0000313" key="15">
    <source>
        <dbReference type="Proteomes" id="UP000245890"/>
    </source>
</evidence>
<dbReference type="InterPro" id="IPR015443">
    <property type="entry name" value="Aldose_1-epimerase"/>
</dbReference>
<evidence type="ECO:0000256" key="10">
    <source>
        <dbReference type="PIRSR" id="PIRSR005096-1"/>
    </source>
</evidence>
<feature type="chain" id="PRO_5015699304" description="Aldose 1-epimerase" evidence="13">
    <location>
        <begin position="22"/>
        <end position="377"/>
    </location>
</feature>
<dbReference type="InterPro" id="IPR011013">
    <property type="entry name" value="Gal_mutarotase_sf_dom"/>
</dbReference>
<feature type="active site" description="Proton acceptor" evidence="10">
    <location>
        <position position="341"/>
    </location>
</feature>
<evidence type="ECO:0000256" key="5">
    <source>
        <dbReference type="ARBA" id="ARBA00022490"/>
    </source>
</evidence>
<gene>
    <name evidence="14" type="ORF">DD559_04480</name>
</gene>
<comment type="caution">
    <text evidence="14">The sequence shown here is derived from an EMBL/GenBank/DDBJ whole genome shotgun (WGS) entry which is preliminary data.</text>
</comment>
<protein>
    <recommendedName>
        <fullName evidence="9">Aldose 1-epimerase</fullName>
        <ecNumber evidence="9">5.1.3.3</ecNumber>
    </recommendedName>
</protein>
<evidence type="ECO:0000256" key="1">
    <source>
        <dbReference type="ARBA" id="ARBA00004496"/>
    </source>
</evidence>
<dbReference type="GO" id="GO:0005737">
    <property type="term" value="C:cytoplasm"/>
    <property type="evidence" value="ECO:0007669"/>
    <property type="project" value="UniProtKB-SubCell"/>
</dbReference>
<accession>A0A2U0SBC9</accession>